<reference evidence="7" key="1">
    <citation type="submission" date="2023-11" db="EMBL/GenBank/DDBJ databases">
        <authorList>
            <person name="Alioto T."/>
            <person name="Alioto T."/>
            <person name="Gomez Garrido J."/>
        </authorList>
    </citation>
    <scope>NUCLEOTIDE SEQUENCE</scope>
</reference>
<keyword evidence="5" id="KW-0539">Nucleus</keyword>
<dbReference type="EMBL" id="CAVMBE010000004">
    <property type="protein sequence ID" value="CAK3815229.1"/>
    <property type="molecule type" value="Genomic_DNA"/>
</dbReference>
<sequence>MPGFKALNIESDDESDVEVDDTKEIQIEEALKLYQTALKFDSEGPQSYDQAAEAYRQLFESEIFKYPESQAELRRIELYGPLDDDELWDDELVQTAAGSGNLETGPGTLPQLLHLSHKNYAHFKLKALSAKFELFHVTLNQILVDATAALDHFVQALDKDDSDLDLWRRTAAVGEVLDSKRIARFCLESVLDDDEVALNSVMSLPGLDEGLAGEQLRDLVTQLQDHLSLLQGPLSLSKRRILSKFLKQQLHPYEDITRQEATLSAQGELPDSPIRPERVLFKAPTTWADLGDLLLRQLISEQHGASTVFPGHAIGFDLSDVPPAVGRAIEPPPPPRSSPARTALSIETRFPTSMNEQFPGLDRGRPTVQPQIASADPDMEVESVSPTDHDVDVTDSPTMTLPSRKRSGDAAGLHDGAEEGRTKSKRLRARDSNADAGETRQAAIDANTRWEYEQQLNEFQAADDWMFETVGNLFEKVGVVGFDAARHVRHEMTSSSHSTPEDSSVTVDDLKVAKSDIQAFLDKYNEHAAHPLLFGGDGFDLGAGQGFSGSGRMLSSGGSSKDVPKLPLIPDHGLQDLLIEVNDGWNMTKEVAWKFIETLLRSAKITAESNSYTQYLWPEHLKTMVVRVLVNFDETIYENASRDLDIWKQNLQRGEEDGSFIGLVDLAQAVFELHLDIYSLIKQPNSGVESDIIVSQGDRLQRWSDLAREILHCRTIAHGSPSLEDPVNLRFLWATTFHLNVCSDVTQDHVLECMSDLKEILTAADAAPIFLQNNAIMPEVSAAALERELSTITTKDFFLRVTNQDVSDPAATIESLEPLLESLHRSKTSSAEEDAVMTDASLPPDVAPELVSFLETSSISVRLLLWERLRDAYDSIDYEPMVVYCYFRMIHMVLAEVKSSDTSGLPDAERQKVTFKGIRVLHDMLKKLHDVVQTSKESMQCIDEEGINLAVTSLGEILQLIQVFNVAEDSIRVGQSQAPTSPNGLPAQTFKTVMKLVHEMQAYVWMTLYALLKEAIAQNPEQYSTPLEDRFDFLRTVHRNLGIRNICGVLNRTFVRLLKDEFVQMTHVDGYDSEQAQVLYDLYRLNCFINPSYELIEHNCTSDAFMDRGAAMQAVDLLLTQATKLPVKELVKHPLRETIDKVHGSVAKKRPTEAIVHNREIYRSFLRSPINPIDLYGCLKGERNQLPVTPIPRDDALLASKGWYFMMGHVALTKFRSQKRTGPTATEDVDIAIAFFMQDLEYTGQNWETWFRLAQAYDTKIEENTVWSAEKLNNNMPELVVLQRQAIHCYTMATALAYRSADLTFETSDKMTELLYDFANRIYSSARQPFGMQPFQVDDTDRFVSISTGVQKDKPFQPLRLYTAIKLANLLYNRALPGKPDSWMVHYMIGKCLWKMHAAPAHLRPTGEPPAASRVVQALVRSVELLPEKDKKPDGKKEPLLEPQYKLVSVIHKLLTVTKSIDLQQAKEALAHTDYARKQNFPESMDDWVPYVLAVLKNLRSADKSNWYHRMIIRSATIIYDDSEKDADVQDQNLGALGAKHELTQQMFTKTMVLQVWRPDSERAGRHFVYTARYTNFFVRLLEQLKDRNSLDQLARRVRRRPHDIFEHSTVWAEICTVYLRMLRNHAALPEGLETSSFSNIVHEEFLLRKDPLEKWMQSQDSGAHPALDVLREVQELKKLNQGLIKPGAIDDLIGDAYAQLFTTVGKQLWEDERRVKQEEEARREAEKPPPATNPPRNPMMSLTHLMNVDGANEAPTNPAPQPPPAAGSTISAAQATDPAPSRRKIGVGRREIRTCAEACLQKTKAQPDVAKAIANAPRVQVLIERERPGASSEVSVENSAPGSVHDSADDESELSELEEAEDEADGDESGPKDEDKRPTFPHLAPVESREDDGGSDTAGDGDGDGTANEQEDVEMADGPDVKAEGEGEEEAEGPET</sequence>
<gene>
    <name evidence="7" type="ORF">LECACI_7A001091</name>
</gene>
<feature type="compositionally biased region" description="Acidic residues" evidence="6">
    <location>
        <begin position="1927"/>
        <end position="1937"/>
    </location>
</feature>
<feature type="compositionally biased region" description="Polar residues" evidence="6">
    <location>
        <begin position="1833"/>
        <end position="1842"/>
    </location>
</feature>
<feature type="region of interest" description="Disordered" evidence="6">
    <location>
        <begin position="376"/>
        <end position="439"/>
    </location>
</feature>
<evidence type="ECO:0000313" key="7">
    <source>
        <dbReference type="EMBL" id="CAK3815229.1"/>
    </source>
</evidence>
<proteinExistence type="inferred from homology"/>
<evidence type="ECO:0000256" key="5">
    <source>
        <dbReference type="ARBA" id="ARBA00023242"/>
    </source>
</evidence>
<dbReference type="GO" id="GO:0000417">
    <property type="term" value="C:HIR complex"/>
    <property type="evidence" value="ECO:0007669"/>
    <property type="project" value="TreeGrafter"/>
</dbReference>
<feature type="compositionally biased region" description="Basic and acidic residues" evidence="6">
    <location>
        <begin position="1714"/>
        <end position="1728"/>
    </location>
</feature>
<dbReference type="GO" id="GO:0031491">
    <property type="term" value="F:nucleosome binding"/>
    <property type="evidence" value="ECO:0007669"/>
    <property type="project" value="TreeGrafter"/>
</dbReference>
<dbReference type="InterPro" id="IPR033053">
    <property type="entry name" value="Hir3/CABIN1"/>
</dbReference>
<protein>
    <recommendedName>
        <fullName evidence="4">Histone transcription regulator 3 homolog</fullName>
    </recommendedName>
</protein>
<feature type="region of interest" description="Disordered" evidence="6">
    <location>
        <begin position="1714"/>
        <end position="1789"/>
    </location>
</feature>
<evidence type="ECO:0000256" key="1">
    <source>
        <dbReference type="ARBA" id="ARBA00002687"/>
    </source>
</evidence>
<dbReference type="Proteomes" id="UP001296104">
    <property type="component" value="Unassembled WGS sequence"/>
</dbReference>
<feature type="compositionally biased region" description="Acidic residues" evidence="6">
    <location>
        <begin position="1894"/>
        <end position="1918"/>
    </location>
</feature>
<evidence type="ECO:0000256" key="3">
    <source>
        <dbReference type="ARBA" id="ARBA00007335"/>
    </source>
</evidence>
<feature type="compositionally biased region" description="Acidic residues" evidence="6">
    <location>
        <begin position="1849"/>
        <end position="1869"/>
    </location>
</feature>
<comment type="subcellular location">
    <subcellularLocation>
        <location evidence="2">Nucleus</location>
    </subcellularLocation>
</comment>
<evidence type="ECO:0000256" key="4">
    <source>
        <dbReference type="ARBA" id="ARBA00014848"/>
    </source>
</evidence>
<evidence type="ECO:0000256" key="2">
    <source>
        <dbReference type="ARBA" id="ARBA00004123"/>
    </source>
</evidence>
<feature type="compositionally biased region" description="Pro residues" evidence="6">
    <location>
        <begin position="1729"/>
        <end position="1738"/>
    </location>
</feature>
<evidence type="ECO:0000313" key="8">
    <source>
        <dbReference type="Proteomes" id="UP001296104"/>
    </source>
</evidence>
<dbReference type="GO" id="GO:0005634">
    <property type="term" value="C:nucleus"/>
    <property type="evidence" value="ECO:0007669"/>
    <property type="project" value="UniProtKB-SubCell"/>
</dbReference>
<dbReference type="PANTHER" id="PTHR15502">
    <property type="entry name" value="CALCINEURIN-BINDING PROTEIN CABIN 1-RELATED"/>
    <property type="match status" value="1"/>
</dbReference>
<comment type="similarity">
    <text evidence="3">Belongs to the HIR3 family.</text>
</comment>
<evidence type="ECO:0000256" key="6">
    <source>
        <dbReference type="SAM" id="MobiDB-lite"/>
    </source>
</evidence>
<accession>A0AAI8YSC4</accession>
<feature type="compositionally biased region" description="Basic and acidic residues" evidence="6">
    <location>
        <begin position="1870"/>
        <end position="1879"/>
    </location>
</feature>
<name>A0AAI8YSC4_9PEZI</name>
<dbReference type="PANTHER" id="PTHR15502:SF7">
    <property type="entry name" value="CALCINEURIN-BINDING PROTEIN CABIN-1"/>
    <property type="match status" value="1"/>
</dbReference>
<comment type="caution">
    <text evidence="7">The sequence shown here is derived from an EMBL/GenBank/DDBJ whole genome shotgun (WGS) entry which is preliminary data.</text>
</comment>
<comment type="function">
    <text evidence="1">Has a role in a nucleosome assembly pathway that is required for the integrity of heterochromatin and proper chromosome segregation.</text>
</comment>
<organism evidence="7 8">
    <name type="scientific">Lecanosticta acicola</name>
    <dbReference type="NCBI Taxonomy" id="111012"/>
    <lineage>
        <taxon>Eukaryota</taxon>
        <taxon>Fungi</taxon>
        <taxon>Dikarya</taxon>
        <taxon>Ascomycota</taxon>
        <taxon>Pezizomycotina</taxon>
        <taxon>Dothideomycetes</taxon>
        <taxon>Dothideomycetidae</taxon>
        <taxon>Mycosphaerellales</taxon>
        <taxon>Mycosphaerellaceae</taxon>
        <taxon>Lecanosticta</taxon>
    </lineage>
</organism>
<keyword evidence="8" id="KW-1185">Reference proteome</keyword>
<dbReference type="GO" id="GO:0006325">
    <property type="term" value="P:chromatin organization"/>
    <property type="evidence" value="ECO:0007669"/>
    <property type="project" value="InterPro"/>
</dbReference>
<feature type="region of interest" description="Disordered" evidence="6">
    <location>
        <begin position="1825"/>
        <end position="1937"/>
    </location>
</feature>